<keyword evidence="3" id="KW-1185">Reference proteome</keyword>
<sequence>MTAEMMEKEKAQLREEIARLNALADSLRPVCANYQNTFEEALDLKCRSCMAFDSAATQAREELAATCSEAETVHKALEDSNRRFLKIKETIEERQKVLAPELTTFSTRALEALDVEKQAAEREVNRLRVRAKQLDLKATSLEEEVQRVVRRLCGRHFLPFYYFLWGSLETE</sequence>
<dbReference type="EMBL" id="UYRU01078537">
    <property type="protein sequence ID" value="VDN29262.1"/>
    <property type="molecule type" value="Genomic_DNA"/>
</dbReference>
<dbReference type="Gene3D" id="1.20.5.300">
    <property type="match status" value="1"/>
</dbReference>
<proteinExistence type="predicted"/>
<accession>A0A3P7QBN9</accession>
<gene>
    <name evidence="2" type="ORF">DILT_LOCUS15337</name>
</gene>
<dbReference type="AlphaFoldDB" id="A0A3P7QBN9"/>
<feature type="coiled-coil region" evidence="1">
    <location>
        <begin position="110"/>
        <end position="151"/>
    </location>
</feature>
<keyword evidence="1" id="KW-0175">Coiled coil</keyword>
<protein>
    <submittedName>
        <fullName evidence="2">Uncharacterized protein</fullName>
    </submittedName>
</protein>
<organism evidence="2 3">
    <name type="scientific">Dibothriocephalus latus</name>
    <name type="common">Fish tapeworm</name>
    <name type="synonym">Diphyllobothrium latum</name>
    <dbReference type="NCBI Taxonomy" id="60516"/>
    <lineage>
        <taxon>Eukaryota</taxon>
        <taxon>Metazoa</taxon>
        <taxon>Spiralia</taxon>
        <taxon>Lophotrochozoa</taxon>
        <taxon>Platyhelminthes</taxon>
        <taxon>Cestoda</taxon>
        <taxon>Eucestoda</taxon>
        <taxon>Diphyllobothriidea</taxon>
        <taxon>Diphyllobothriidae</taxon>
        <taxon>Dibothriocephalus</taxon>
    </lineage>
</organism>
<evidence type="ECO:0000256" key="1">
    <source>
        <dbReference type="SAM" id="Coils"/>
    </source>
</evidence>
<evidence type="ECO:0000313" key="2">
    <source>
        <dbReference type="EMBL" id="VDN29262.1"/>
    </source>
</evidence>
<reference evidence="2 3" key="1">
    <citation type="submission" date="2018-11" db="EMBL/GenBank/DDBJ databases">
        <authorList>
            <consortium name="Pathogen Informatics"/>
        </authorList>
    </citation>
    <scope>NUCLEOTIDE SEQUENCE [LARGE SCALE GENOMIC DNA]</scope>
</reference>
<dbReference type="Proteomes" id="UP000281553">
    <property type="component" value="Unassembled WGS sequence"/>
</dbReference>
<dbReference type="OrthoDB" id="10255048at2759"/>
<evidence type="ECO:0000313" key="3">
    <source>
        <dbReference type="Proteomes" id="UP000281553"/>
    </source>
</evidence>
<name>A0A3P7QBN9_DIBLA</name>